<organism evidence="1 2">
    <name type="scientific">Chitinophaga rupis</name>
    <dbReference type="NCBI Taxonomy" id="573321"/>
    <lineage>
        <taxon>Bacteria</taxon>
        <taxon>Pseudomonadati</taxon>
        <taxon>Bacteroidota</taxon>
        <taxon>Chitinophagia</taxon>
        <taxon>Chitinophagales</taxon>
        <taxon>Chitinophagaceae</taxon>
        <taxon>Chitinophaga</taxon>
    </lineage>
</organism>
<proteinExistence type="predicted"/>
<dbReference type="RefSeq" id="WP_089906903.1">
    <property type="nucleotide sequence ID" value="NZ_FOBB01000001.1"/>
</dbReference>
<name>A0A1H7JWK8_9BACT</name>
<dbReference type="STRING" id="573321.SAMN04488505_101883"/>
<evidence type="ECO:0000313" key="2">
    <source>
        <dbReference type="Proteomes" id="UP000198984"/>
    </source>
</evidence>
<dbReference type="OrthoDB" id="6077795at2"/>
<dbReference type="PROSITE" id="PS51257">
    <property type="entry name" value="PROKAR_LIPOPROTEIN"/>
    <property type="match status" value="1"/>
</dbReference>
<sequence>MKKIGLFITGAGLLLLGACTSTKLTSSWKTNDAQLQKDKKIMVMALVPQREKQLRALMEDNLVAELQKEGLNAASALRTYGPDAFGDKTDEKAALRQLRNSDASQVLTVVLLNKARERDFVPSSPYGPYGPYYGGFWPYYSRWYGAMYQPGYYQTNTRYNWQSNLYDLDQRKLIYSAQTQSVDPPTAVRQAYLYAKLIVKDMTKQQLIAQN</sequence>
<dbReference type="EMBL" id="FOBB01000001">
    <property type="protein sequence ID" value="SEK78510.1"/>
    <property type="molecule type" value="Genomic_DNA"/>
</dbReference>
<evidence type="ECO:0000313" key="1">
    <source>
        <dbReference type="EMBL" id="SEK78510.1"/>
    </source>
</evidence>
<evidence type="ECO:0008006" key="3">
    <source>
        <dbReference type="Google" id="ProtNLM"/>
    </source>
</evidence>
<gene>
    <name evidence="1" type="ORF">SAMN04488505_101883</name>
</gene>
<dbReference type="Proteomes" id="UP000198984">
    <property type="component" value="Unassembled WGS sequence"/>
</dbReference>
<protein>
    <recommendedName>
        <fullName evidence="3">DUF4136 domain-containing protein</fullName>
    </recommendedName>
</protein>
<accession>A0A1H7JWK8</accession>
<keyword evidence="2" id="KW-1185">Reference proteome</keyword>
<dbReference type="AlphaFoldDB" id="A0A1H7JWK8"/>
<reference evidence="1 2" key="1">
    <citation type="submission" date="2016-10" db="EMBL/GenBank/DDBJ databases">
        <authorList>
            <person name="de Groot N.N."/>
        </authorList>
    </citation>
    <scope>NUCLEOTIDE SEQUENCE [LARGE SCALE GENOMIC DNA]</scope>
    <source>
        <strain evidence="1 2">DSM 21039</strain>
    </source>
</reference>